<dbReference type="PROSITE" id="PS00972">
    <property type="entry name" value="USP_1"/>
    <property type="match status" value="1"/>
</dbReference>
<dbReference type="SUPFAM" id="SSF54001">
    <property type="entry name" value="Cysteine proteinases"/>
    <property type="match status" value="1"/>
</dbReference>
<dbReference type="PANTHER" id="PTHR24006">
    <property type="entry name" value="UBIQUITIN CARBOXYL-TERMINAL HYDROLASE"/>
    <property type="match status" value="1"/>
</dbReference>
<evidence type="ECO:0000256" key="5">
    <source>
        <dbReference type="ARBA" id="ARBA00022801"/>
    </source>
</evidence>
<dbReference type="GeneID" id="30029237"/>
<sequence length="697" mass="78970">MYFLLLTLVILLILYICIFASIPYTLLDSLFSSDRLTFAKALSSNHKYLGFGTALLVVVISAISFQPNKLSLLSKRLLSLMADYKPTLMNRKWLPGLARQQRSTRESRLAYKTGGEIGGLSNEGNTCFMNSVLQSLASSRSLLKFFGDNIYDDRKVHADGEVTKMRTGNLSSHMKFTAALKCLLDDLNGAYGSRGKEFSTRMLLKRMPDGPKQNFFLGYNQEDAQEFYQLVMRIVEKEYKNTSLSQPSSPGPETKDDVSKFVRSADIPNHISGCERLGELGPVYVPAHQIDPNVPNSEDRLAPLELVTPVDGVTAERIGCITCGEIGGIRYSVNSGLSLNLPYDRSYGTHYELIQLLNEWKKPELIDDVNCNRCGLIQTREFLQESIETSNNEKLTSHFSKRIDEINQELEKDYISDEVFEKLTTKQMIRKTTKSKQILMSRPPPLLCIHINRSVIDPNTFMIMKNGKSVSFPAVLDLNNYVADPSSINMDARLPFSKRDQFKTEAANDVANDEAFTSLDDGELNNEASSDLNVADSPAETYQSPPIENEDLKYRLKAVISHMGTHNYGHYICYRRWRGIWWKANDEAIYTTTEAEVLSSPGTFMLFYELKDSADEDQKEFMDEEADEKNDSATLNNASPDVFSLLSLENEEEEDLRDCTNSNPSIWGDHRSDSEEERRELFPDSEFNPGEERAYQF</sequence>
<accession>A0A1A0H6D4</accession>
<dbReference type="InterPro" id="IPR028889">
    <property type="entry name" value="USP"/>
</dbReference>
<feature type="region of interest" description="Disordered" evidence="8">
    <location>
        <begin position="616"/>
        <end position="638"/>
    </location>
</feature>
<dbReference type="EMBL" id="LXTC01000006">
    <property type="protein sequence ID" value="OBA19649.1"/>
    <property type="molecule type" value="Genomic_DNA"/>
</dbReference>
<evidence type="ECO:0000313" key="12">
    <source>
        <dbReference type="Proteomes" id="UP000092555"/>
    </source>
</evidence>
<dbReference type="PROSITE" id="PS00973">
    <property type="entry name" value="USP_2"/>
    <property type="match status" value="1"/>
</dbReference>
<keyword evidence="6 7" id="KW-0788">Thiol protease</keyword>
<gene>
    <name evidence="11" type="ORF">METBIDRAFT_33291</name>
</gene>
<dbReference type="InterPro" id="IPR001394">
    <property type="entry name" value="Peptidase_C19_UCH"/>
</dbReference>
<keyword evidence="4 7" id="KW-0833">Ubl conjugation pathway</keyword>
<dbReference type="GO" id="GO:0006508">
    <property type="term" value="P:proteolysis"/>
    <property type="evidence" value="ECO:0007669"/>
    <property type="project" value="UniProtKB-KW"/>
</dbReference>
<dbReference type="PROSITE" id="PS50235">
    <property type="entry name" value="USP_3"/>
    <property type="match status" value="1"/>
</dbReference>
<feature type="transmembrane region" description="Helical" evidence="9">
    <location>
        <begin position="6"/>
        <end position="27"/>
    </location>
</feature>
<evidence type="ECO:0000256" key="6">
    <source>
        <dbReference type="ARBA" id="ARBA00022807"/>
    </source>
</evidence>
<keyword evidence="5 7" id="KW-0378">Hydrolase</keyword>
<dbReference type="RefSeq" id="XP_018710177.1">
    <property type="nucleotide sequence ID" value="XM_018856261.1"/>
</dbReference>
<dbReference type="Gene3D" id="3.90.70.10">
    <property type="entry name" value="Cysteine proteinases"/>
    <property type="match status" value="1"/>
</dbReference>
<organism evidence="11 12">
    <name type="scientific">Metschnikowia bicuspidata var. bicuspidata NRRL YB-4993</name>
    <dbReference type="NCBI Taxonomy" id="869754"/>
    <lineage>
        <taxon>Eukaryota</taxon>
        <taxon>Fungi</taxon>
        <taxon>Dikarya</taxon>
        <taxon>Ascomycota</taxon>
        <taxon>Saccharomycotina</taxon>
        <taxon>Pichiomycetes</taxon>
        <taxon>Metschnikowiaceae</taxon>
        <taxon>Metschnikowia</taxon>
    </lineage>
</organism>
<evidence type="ECO:0000256" key="8">
    <source>
        <dbReference type="SAM" id="MobiDB-lite"/>
    </source>
</evidence>
<evidence type="ECO:0000259" key="10">
    <source>
        <dbReference type="PROSITE" id="PS50235"/>
    </source>
</evidence>
<evidence type="ECO:0000256" key="7">
    <source>
        <dbReference type="RuleBase" id="RU366025"/>
    </source>
</evidence>
<dbReference type="InterPro" id="IPR050164">
    <property type="entry name" value="Peptidase_C19"/>
</dbReference>
<feature type="transmembrane region" description="Helical" evidence="9">
    <location>
        <begin position="48"/>
        <end position="65"/>
    </location>
</feature>
<dbReference type="EC" id="3.4.19.12" evidence="7"/>
<name>A0A1A0H6D4_9ASCO</name>
<feature type="compositionally biased region" description="Basic and acidic residues" evidence="8">
    <location>
        <begin position="668"/>
        <end position="682"/>
    </location>
</feature>
<evidence type="ECO:0000313" key="11">
    <source>
        <dbReference type="EMBL" id="OBA19649.1"/>
    </source>
</evidence>
<evidence type="ECO:0000256" key="3">
    <source>
        <dbReference type="ARBA" id="ARBA00022670"/>
    </source>
</evidence>
<evidence type="ECO:0000256" key="1">
    <source>
        <dbReference type="ARBA" id="ARBA00000707"/>
    </source>
</evidence>
<keyword evidence="12" id="KW-1185">Reference proteome</keyword>
<dbReference type="GO" id="GO:0016579">
    <property type="term" value="P:protein deubiquitination"/>
    <property type="evidence" value="ECO:0007669"/>
    <property type="project" value="EnsemblFungi"/>
</dbReference>
<dbReference type="OrthoDB" id="2020758at2759"/>
<dbReference type="GO" id="GO:0005829">
    <property type="term" value="C:cytosol"/>
    <property type="evidence" value="ECO:0007669"/>
    <property type="project" value="TreeGrafter"/>
</dbReference>
<dbReference type="GO" id="GO:0005789">
    <property type="term" value="C:endoplasmic reticulum membrane"/>
    <property type="evidence" value="ECO:0007669"/>
    <property type="project" value="EnsemblFungi"/>
</dbReference>
<keyword evidence="9" id="KW-0812">Transmembrane</keyword>
<keyword evidence="9" id="KW-0472">Membrane</keyword>
<dbReference type="Proteomes" id="UP000092555">
    <property type="component" value="Unassembled WGS sequence"/>
</dbReference>
<keyword evidence="9" id="KW-1133">Transmembrane helix</keyword>
<dbReference type="AlphaFoldDB" id="A0A1A0H6D4"/>
<feature type="compositionally biased region" description="Acidic residues" evidence="8">
    <location>
        <begin position="616"/>
        <end position="628"/>
    </location>
</feature>
<protein>
    <recommendedName>
        <fullName evidence="7">Ubiquitin carboxyl-terminal hydrolase</fullName>
        <ecNumber evidence="7">3.4.19.12</ecNumber>
    </recommendedName>
</protein>
<reference evidence="11 12" key="1">
    <citation type="submission" date="2016-05" db="EMBL/GenBank/DDBJ databases">
        <title>Comparative genomics of biotechnologically important yeasts.</title>
        <authorList>
            <consortium name="DOE Joint Genome Institute"/>
            <person name="Riley R."/>
            <person name="Haridas S."/>
            <person name="Wolfe K.H."/>
            <person name="Lopes M.R."/>
            <person name="Hittinger C.T."/>
            <person name="Goker M."/>
            <person name="Salamov A."/>
            <person name="Wisecaver J."/>
            <person name="Long T.M."/>
            <person name="Aerts A.L."/>
            <person name="Barry K."/>
            <person name="Choi C."/>
            <person name="Clum A."/>
            <person name="Coughlan A.Y."/>
            <person name="Deshpande S."/>
            <person name="Douglass A.P."/>
            <person name="Hanson S.J."/>
            <person name="Klenk H.-P."/>
            <person name="LaButti K."/>
            <person name="Lapidus A."/>
            <person name="Lindquist E."/>
            <person name="Lipzen A."/>
            <person name="Meier-kolthoff J.P."/>
            <person name="Ohm R.A."/>
            <person name="Otillar R.P."/>
            <person name="Pangilinan J."/>
            <person name="Peng Y."/>
            <person name="Rokas A."/>
            <person name="Rosa C.A."/>
            <person name="Scheuner C."/>
            <person name="Sibirny A.A."/>
            <person name="Slot J.C."/>
            <person name="Stielow J.B."/>
            <person name="Sun H."/>
            <person name="Kurtzman C.P."/>
            <person name="Blackwell M."/>
            <person name="Grigoriev I.V."/>
            <person name="Jeffries T.W."/>
        </authorList>
    </citation>
    <scope>NUCLEOTIDE SEQUENCE [LARGE SCALE GENOMIC DNA]</scope>
    <source>
        <strain evidence="11 12">NRRL YB-4993</strain>
    </source>
</reference>
<proteinExistence type="inferred from homology"/>
<dbReference type="Pfam" id="PF00443">
    <property type="entry name" value="UCH"/>
    <property type="match status" value="1"/>
</dbReference>
<keyword evidence="3 7" id="KW-0645">Protease</keyword>
<feature type="region of interest" description="Disordered" evidence="8">
    <location>
        <begin position="653"/>
        <end position="697"/>
    </location>
</feature>
<dbReference type="GO" id="GO:0004843">
    <property type="term" value="F:cysteine-type deubiquitinase activity"/>
    <property type="evidence" value="ECO:0007669"/>
    <property type="project" value="UniProtKB-UniRule"/>
</dbReference>
<comment type="similarity">
    <text evidence="2 7">Belongs to the peptidase C19 family.</text>
</comment>
<dbReference type="PANTHER" id="PTHR24006:SF888">
    <property type="entry name" value="UBIQUITIN CARBOXYL-TERMINAL HYDROLASE 30"/>
    <property type="match status" value="1"/>
</dbReference>
<evidence type="ECO:0000256" key="9">
    <source>
        <dbReference type="SAM" id="Phobius"/>
    </source>
</evidence>
<evidence type="ECO:0000256" key="4">
    <source>
        <dbReference type="ARBA" id="ARBA00022786"/>
    </source>
</evidence>
<dbReference type="GO" id="GO:0005634">
    <property type="term" value="C:nucleus"/>
    <property type="evidence" value="ECO:0007669"/>
    <property type="project" value="TreeGrafter"/>
</dbReference>
<dbReference type="InterPro" id="IPR038765">
    <property type="entry name" value="Papain-like_cys_pep_sf"/>
</dbReference>
<dbReference type="STRING" id="869754.A0A1A0H6D4"/>
<dbReference type="CDD" id="cd02662">
    <property type="entry name" value="Peptidase_C19F"/>
    <property type="match status" value="1"/>
</dbReference>
<feature type="domain" description="USP" evidence="10">
    <location>
        <begin position="118"/>
        <end position="611"/>
    </location>
</feature>
<evidence type="ECO:0000256" key="2">
    <source>
        <dbReference type="ARBA" id="ARBA00009085"/>
    </source>
</evidence>
<comment type="catalytic activity">
    <reaction evidence="1 7">
        <text>Thiol-dependent hydrolysis of ester, thioester, amide, peptide and isopeptide bonds formed by the C-terminal Gly of ubiquitin (a 76-residue protein attached to proteins as an intracellular targeting signal).</text>
        <dbReference type="EC" id="3.4.19.12"/>
    </reaction>
</comment>
<comment type="caution">
    <text evidence="11">The sequence shown here is derived from an EMBL/GenBank/DDBJ whole genome shotgun (WGS) entry which is preliminary data.</text>
</comment>
<dbReference type="InterPro" id="IPR018200">
    <property type="entry name" value="USP_CS"/>
</dbReference>